<comment type="caution">
    <text evidence="8">The sequence shown here is derived from an EMBL/GenBank/DDBJ whole genome shotgun (WGS) entry which is preliminary data.</text>
</comment>
<keyword evidence="9" id="KW-1185">Reference proteome</keyword>
<proteinExistence type="inferred from homology"/>
<dbReference type="InterPro" id="IPR036852">
    <property type="entry name" value="Peptidase_S8/S53_dom_sf"/>
</dbReference>
<evidence type="ECO:0000313" key="8">
    <source>
        <dbReference type="EMBL" id="MBS0125901.1"/>
    </source>
</evidence>
<sequence>MARFTVLRDKASGGAAPGGTECDPCVEVAEIEPRDLRDLACDPGVLGIARSIPIRMITPQPMEDARPEDAVPGWGLAAIGGRRTVTEAVRLALLDTGIDRAHPAFAAARITAQDFVGSGLDDANGHGTHLAGTVLGALEGPIQLVLGKVVMDSGEGLSDRFLAALVWAAEQGACAIGYALTLDMGATVRMLRDEGQPETLAAAAATTLCHETLCLFARLRALLDRRHAARGGVLLVAAAGNDSRRTIAPGFEAGCVGLAAGAQVLAVGAVGPGLAVAPFSNTRPDLVAPGVGIVSAAAGGGTRALNGTSMAMAHALAAAGAWMPRARDAQALREMLLSRADPRGIGPHPGPFDCGAGLVRMPD</sequence>
<dbReference type="PRINTS" id="PR00723">
    <property type="entry name" value="SUBTILISIN"/>
</dbReference>
<dbReference type="Gene3D" id="3.40.50.200">
    <property type="entry name" value="Peptidase S8/S53 domain"/>
    <property type="match status" value="1"/>
</dbReference>
<dbReference type="InterPro" id="IPR050131">
    <property type="entry name" value="Peptidase_S8_subtilisin-like"/>
</dbReference>
<evidence type="ECO:0000313" key="9">
    <source>
        <dbReference type="Proteomes" id="UP000681356"/>
    </source>
</evidence>
<accession>A0A8J7WHT9</accession>
<feature type="domain" description="Peptidase S8/S53" evidence="7">
    <location>
        <begin position="88"/>
        <end position="321"/>
    </location>
</feature>
<protein>
    <submittedName>
        <fullName evidence="8">S8 family serine peptidase</fullName>
    </submittedName>
</protein>
<evidence type="ECO:0000256" key="5">
    <source>
        <dbReference type="PROSITE-ProRule" id="PRU01240"/>
    </source>
</evidence>
<keyword evidence="4 5" id="KW-0720">Serine protease</keyword>
<feature type="region of interest" description="Disordered" evidence="6">
    <location>
        <begin position="1"/>
        <end position="20"/>
    </location>
</feature>
<dbReference type="EMBL" id="JAGTUU010000007">
    <property type="protein sequence ID" value="MBS0125901.1"/>
    <property type="molecule type" value="Genomic_DNA"/>
</dbReference>
<dbReference type="Proteomes" id="UP000681356">
    <property type="component" value="Unassembled WGS sequence"/>
</dbReference>
<feature type="active site" description="Charge relay system" evidence="5">
    <location>
        <position position="309"/>
    </location>
</feature>
<keyword evidence="2 5" id="KW-0645">Protease</keyword>
<evidence type="ECO:0000256" key="3">
    <source>
        <dbReference type="ARBA" id="ARBA00022801"/>
    </source>
</evidence>
<evidence type="ECO:0000256" key="2">
    <source>
        <dbReference type="ARBA" id="ARBA00022670"/>
    </source>
</evidence>
<evidence type="ECO:0000256" key="4">
    <source>
        <dbReference type="ARBA" id="ARBA00022825"/>
    </source>
</evidence>
<feature type="compositionally biased region" description="Basic and acidic residues" evidence="6">
    <location>
        <begin position="1"/>
        <end position="11"/>
    </location>
</feature>
<name>A0A8J7WHT9_9RHOB</name>
<keyword evidence="3 5" id="KW-0378">Hydrolase</keyword>
<dbReference type="AlphaFoldDB" id="A0A8J7WHT9"/>
<dbReference type="GO" id="GO:0004252">
    <property type="term" value="F:serine-type endopeptidase activity"/>
    <property type="evidence" value="ECO:0007669"/>
    <property type="project" value="UniProtKB-UniRule"/>
</dbReference>
<dbReference type="PANTHER" id="PTHR43806:SF11">
    <property type="entry name" value="CEREVISIN-RELATED"/>
    <property type="match status" value="1"/>
</dbReference>
<evidence type="ECO:0000256" key="6">
    <source>
        <dbReference type="SAM" id="MobiDB-lite"/>
    </source>
</evidence>
<evidence type="ECO:0000256" key="1">
    <source>
        <dbReference type="ARBA" id="ARBA00011073"/>
    </source>
</evidence>
<dbReference type="PROSITE" id="PS51892">
    <property type="entry name" value="SUBTILASE"/>
    <property type="match status" value="1"/>
</dbReference>
<dbReference type="InterPro" id="IPR015500">
    <property type="entry name" value="Peptidase_S8_subtilisin-rel"/>
</dbReference>
<feature type="active site" description="Charge relay system" evidence="5">
    <location>
        <position position="126"/>
    </location>
</feature>
<dbReference type="GO" id="GO:0006508">
    <property type="term" value="P:proteolysis"/>
    <property type="evidence" value="ECO:0007669"/>
    <property type="project" value="UniProtKB-KW"/>
</dbReference>
<dbReference type="SUPFAM" id="SSF52743">
    <property type="entry name" value="Subtilisin-like"/>
    <property type="match status" value="1"/>
</dbReference>
<dbReference type="InterPro" id="IPR000209">
    <property type="entry name" value="Peptidase_S8/S53_dom"/>
</dbReference>
<reference evidence="8" key="1">
    <citation type="submission" date="2021-04" db="EMBL/GenBank/DDBJ databases">
        <authorList>
            <person name="Yoon J."/>
        </authorList>
    </citation>
    <scope>NUCLEOTIDE SEQUENCE</scope>
    <source>
        <strain evidence="8">KMU-90</strain>
    </source>
</reference>
<dbReference type="Pfam" id="PF00082">
    <property type="entry name" value="Peptidase_S8"/>
    <property type="match status" value="1"/>
</dbReference>
<gene>
    <name evidence="8" type="ORF">KB874_17590</name>
</gene>
<feature type="active site" description="Charge relay system" evidence="5">
    <location>
        <position position="95"/>
    </location>
</feature>
<dbReference type="PANTHER" id="PTHR43806">
    <property type="entry name" value="PEPTIDASE S8"/>
    <property type="match status" value="1"/>
</dbReference>
<evidence type="ECO:0000259" key="7">
    <source>
        <dbReference type="Pfam" id="PF00082"/>
    </source>
</evidence>
<dbReference type="RefSeq" id="WP_212537863.1">
    <property type="nucleotide sequence ID" value="NZ_JAGTUU010000007.1"/>
</dbReference>
<organism evidence="8 9">
    <name type="scientific">Thetidibacter halocola</name>
    <dbReference type="NCBI Taxonomy" id="2827239"/>
    <lineage>
        <taxon>Bacteria</taxon>
        <taxon>Pseudomonadati</taxon>
        <taxon>Pseudomonadota</taxon>
        <taxon>Alphaproteobacteria</taxon>
        <taxon>Rhodobacterales</taxon>
        <taxon>Roseobacteraceae</taxon>
        <taxon>Thetidibacter</taxon>
    </lineage>
</organism>
<comment type="similarity">
    <text evidence="1 5">Belongs to the peptidase S8 family.</text>
</comment>